<organism evidence="2 3">
    <name type="scientific">Panicum virgatum</name>
    <name type="common">Blackwell switchgrass</name>
    <dbReference type="NCBI Taxonomy" id="38727"/>
    <lineage>
        <taxon>Eukaryota</taxon>
        <taxon>Viridiplantae</taxon>
        <taxon>Streptophyta</taxon>
        <taxon>Embryophyta</taxon>
        <taxon>Tracheophyta</taxon>
        <taxon>Spermatophyta</taxon>
        <taxon>Magnoliopsida</taxon>
        <taxon>Liliopsida</taxon>
        <taxon>Poales</taxon>
        <taxon>Poaceae</taxon>
        <taxon>PACMAD clade</taxon>
        <taxon>Panicoideae</taxon>
        <taxon>Panicodae</taxon>
        <taxon>Paniceae</taxon>
        <taxon>Panicinae</taxon>
        <taxon>Panicum</taxon>
        <taxon>Panicum sect. Hiantes</taxon>
    </lineage>
</organism>
<comment type="caution">
    <text evidence="2">The sequence shown here is derived from an EMBL/GenBank/DDBJ whole genome shotgun (WGS) entry which is preliminary data.</text>
</comment>
<proteinExistence type="predicted"/>
<feature type="compositionally biased region" description="Basic and acidic residues" evidence="1">
    <location>
        <begin position="187"/>
        <end position="209"/>
    </location>
</feature>
<feature type="compositionally biased region" description="Basic and acidic residues" evidence="1">
    <location>
        <begin position="146"/>
        <end position="156"/>
    </location>
</feature>
<name>A0A8T0VEA2_PANVG</name>
<reference evidence="2" key="1">
    <citation type="submission" date="2020-05" db="EMBL/GenBank/DDBJ databases">
        <title>WGS assembly of Panicum virgatum.</title>
        <authorList>
            <person name="Lovell J.T."/>
            <person name="Jenkins J."/>
            <person name="Shu S."/>
            <person name="Juenger T.E."/>
            <person name="Schmutz J."/>
        </authorList>
    </citation>
    <scope>NUCLEOTIDE SEQUENCE</scope>
    <source>
        <strain evidence="2">AP13</strain>
    </source>
</reference>
<feature type="region of interest" description="Disordered" evidence="1">
    <location>
        <begin position="36"/>
        <end position="74"/>
    </location>
</feature>
<accession>A0A8T0VEA2</accession>
<keyword evidence="3" id="KW-1185">Reference proteome</keyword>
<evidence type="ECO:0000256" key="1">
    <source>
        <dbReference type="SAM" id="MobiDB-lite"/>
    </source>
</evidence>
<dbReference type="EMBL" id="CM029041">
    <property type="protein sequence ID" value="KAG2631083.1"/>
    <property type="molecule type" value="Genomic_DNA"/>
</dbReference>
<feature type="region of interest" description="Disordered" evidence="1">
    <location>
        <begin position="92"/>
        <end position="209"/>
    </location>
</feature>
<gene>
    <name evidence="2" type="ORF">PVAP13_3KG572032</name>
</gene>
<feature type="compositionally biased region" description="Low complexity" evidence="1">
    <location>
        <begin position="103"/>
        <end position="112"/>
    </location>
</feature>
<feature type="compositionally biased region" description="Basic and acidic residues" evidence="1">
    <location>
        <begin position="113"/>
        <end position="123"/>
    </location>
</feature>
<protein>
    <submittedName>
        <fullName evidence="2">Uncharacterized protein</fullName>
    </submittedName>
</protein>
<dbReference type="AlphaFoldDB" id="A0A8T0VEA2"/>
<sequence length="209" mass="22680">MWVACGGGAHQRLSLPTPSFLPSLFKPSATTPMAGLLLRHRRSDLRPSPPTRPRHPRSPWHTSPSRPFWRDEGRDIGSMWPLQCQAWRAVGPAATGKEGGASGKASGPSSAEPRGEREAESRAARPHGHSSGGRSWRLEISGGAAEAREARARPHGAEAGTATVRLHGTEAGAVTARPRGHFGVVPGERRRDGERRGKTGRERRDRERR</sequence>
<evidence type="ECO:0000313" key="3">
    <source>
        <dbReference type="Proteomes" id="UP000823388"/>
    </source>
</evidence>
<evidence type="ECO:0000313" key="2">
    <source>
        <dbReference type="EMBL" id="KAG2631083.1"/>
    </source>
</evidence>
<dbReference type="Proteomes" id="UP000823388">
    <property type="component" value="Chromosome 3K"/>
</dbReference>